<dbReference type="RefSeq" id="WP_116079140.1">
    <property type="nucleotide sequence ID" value="NZ_CP187631.1"/>
</dbReference>
<sequence>MVDFEYEVILNDLVEQYHTQLLHIASTYVKDIHMAEDIVQQVWIKYYQLLQVEGKGWIGYT</sequence>
<evidence type="ECO:0000313" key="3">
    <source>
        <dbReference type="Proteomes" id="UP000256519"/>
    </source>
</evidence>
<dbReference type="InterPro" id="IPR007627">
    <property type="entry name" value="RNA_pol_sigma70_r2"/>
</dbReference>
<evidence type="ECO:0000259" key="1">
    <source>
        <dbReference type="Pfam" id="PF04542"/>
    </source>
</evidence>
<feature type="domain" description="RNA polymerase sigma-70 region 2" evidence="1">
    <location>
        <begin position="13"/>
        <end position="50"/>
    </location>
</feature>
<dbReference type="GO" id="GO:0003700">
    <property type="term" value="F:DNA-binding transcription factor activity"/>
    <property type="evidence" value="ECO:0007669"/>
    <property type="project" value="InterPro"/>
</dbReference>
<comment type="caution">
    <text evidence="2">The sequence shown here is derived from an EMBL/GenBank/DDBJ whole genome shotgun (WGS) entry which is preliminary data.</text>
</comment>
<organism evidence="2 3">
    <name type="scientific">Priestia megaterium</name>
    <name type="common">Bacillus megaterium</name>
    <dbReference type="NCBI Taxonomy" id="1404"/>
    <lineage>
        <taxon>Bacteria</taxon>
        <taxon>Bacillati</taxon>
        <taxon>Bacillota</taxon>
        <taxon>Bacilli</taxon>
        <taxon>Bacillales</taxon>
        <taxon>Bacillaceae</taxon>
        <taxon>Priestia</taxon>
    </lineage>
</organism>
<dbReference type="Pfam" id="PF04542">
    <property type="entry name" value="Sigma70_r2"/>
    <property type="match status" value="1"/>
</dbReference>
<dbReference type="Gene3D" id="1.10.1740.10">
    <property type="match status" value="1"/>
</dbReference>
<proteinExistence type="predicted"/>
<evidence type="ECO:0000313" key="2">
    <source>
        <dbReference type="EMBL" id="RDZ05488.1"/>
    </source>
</evidence>
<dbReference type="GO" id="GO:0006352">
    <property type="term" value="P:DNA-templated transcription initiation"/>
    <property type="evidence" value="ECO:0007669"/>
    <property type="project" value="InterPro"/>
</dbReference>
<dbReference type="SUPFAM" id="SSF88946">
    <property type="entry name" value="Sigma2 domain of RNA polymerase sigma factors"/>
    <property type="match status" value="1"/>
</dbReference>
<name>A0A3D8WU33_PRIMG</name>
<reference evidence="2 3" key="1">
    <citation type="journal article" date="2018" name="Appl. Environ. Microbiol.">
        <title>Antimicrobial susceptibility testing and tentative epidemiological cut-off values of five Bacillus species relevant for use as animal feed additives or for plant protection.</title>
        <authorList>
            <person name="Agerso Y."/>
            <person name="Stuer-Lauridsen B."/>
            <person name="Bjerre K."/>
            <person name="Jensen M.G."/>
            <person name="Johansen E."/>
            <person name="Bennedsen M."/>
            <person name="Brockmann E."/>
            <person name="Nielsen B."/>
        </authorList>
    </citation>
    <scope>NUCLEOTIDE SEQUENCE [LARGE SCALE GENOMIC DNA]</scope>
    <source>
        <strain evidence="2 3">CHCC20162</strain>
    </source>
</reference>
<dbReference type="InterPro" id="IPR013325">
    <property type="entry name" value="RNA_pol_sigma_r2"/>
</dbReference>
<dbReference type="AlphaFoldDB" id="A0A3D8WU33"/>
<dbReference type="EMBL" id="PQWM01000079">
    <property type="protein sequence ID" value="RDZ05488.1"/>
    <property type="molecule type" value="Genomic_DNA"/>
</dbReference>
<protein>
    <recommendedName>
        <fullName evidence="1">RNA polymerase sigma-70 region 2 domain-containing protein</fullName>
    </recommendedName>
</protein>
<gene>
    <name evidence="2" type="ORF">C3744_29570</name>
</gene>
<accession>A0A3D8WU33</accession>
<dbReference type="Proteomes" id="UP000256519">
    <property type="component" value="Unassembled WGS sequence"/>
</dbReference>